<protein>
    <recommendedName>
        <fullName evidence="1">PspA-associated domain-containing protein</fullName>
    </recommendedName>
</protein>
<gene>
    <name evidence="2" type="ORF">BKA15_002169</name>
</gene>
<accession>A0A7Y9I6B1</accession>
<dbReference type="Pfam" id="PF22743">
    <property type="entry name" value="PspAA"/>
    <property type="match status" value="1"/>
</dbReference>
<comment type="caution">
    <text evidence="2">The sequence shown here is derived from an EMBL/GenBank/DDBJ whole genome shotgun (WGS) entry which is preliminary data.</text>
</comment>
<organism evidence="2 3">
    <name type="scientific">Microlunatus parietis</name>
    <dbReference type="NCBI Taxonomy" id="682979"/>
    <lineage>
        <taxon>Bacteria</taxon>
        <taxon>Bacillati</taxon>
        <taxon>Actinomycetota</taxon>
        <taxon>Actinomycetes</taxon>
        <taxon>Propionibacteriales</taxon>
        <taxon>Propionibacteriaceae</taxon>
        <taxon>Microlunatus</taxon>
    </lineage>
</organism>
<dbReference type="EMBL" id="JACCBU010000001">
    <property type="protein sequence ID" value="NYE70840.1"/>
    <property type="molecule type" value="Genomic_DNA"/>
</dbReference>
<keyword evidence="3" id="KW-1185">Reference proteome</keyword>
<dbReference type="InterPro" id="IPR054437">
    <property type="entry name" value="PspA-assoc_dom"/>
</dbReference>
<evidence type="ECO:0000259" key="1">
    <source>
        <dbReference type="Pfam" id="PF22743"/>
    </source>
</evidence>
<evidence type="ECO:0000313" key="3">
    <source>
        <dbReference type="Proteomes" id="UP000569914"/>
    </source>
</evidence>
<name>A0A7Y9I6B1_9ACTN</name>
<feature type="domain" description="PspA-associated" evidence="1">
    <location>
        <begin position="1"/>
        <end position="93"/>
    </location>
</feature>
<evidence type="ECO:0000313" key="2">
    <source>
        <dbReference type="EMBL" id="NYE70840.1"/>
    </source>
</evidence>
<proteinExistence type="predicted"/>
<dbReference type="RefSeq" id="WP_179750595.1">
    <property type="nucleotide sequence ID" value="NZ_JACCBU010000001.1"/>
</dbReference>
<dbReference type="Proteomes" id="UP000569914">
    <property type="component" value="Unassembled WGS sequence"/>
</dbReference>
<reference evidence="2 3" key="1">
    <citation type="submission" date="2020-07" db="EMBL/GenBank/DDBJ databases">
        <title>Sequencing the genomes of 1000 actinobacteria strains.</title>
        <authorList>
            <person name="Klenk H.-P."/>
        </authorList>
    </citation>
    <scope>NUCLEOTIDE SEQUENCE [LARGE SCALE GENOMIC DNA]</scope>
    <source>
        <strain evidence="2 3">DSM 22083</strain>
    </source>
</reference>
<sequence length="93" mass="10094">MIVRILGEGQWRLAEDAFAELNALDDAVEQAVTANDADRLATALHELLEKVRSGSELPADELHDSDLILPSSDATLDEVRQLLDDSEEGLIPG</sequence>
<dbReference type="AlphaFoldDB" id="A0A7Y9I6B1"/>